<feature type="coiled-coil region" evidence="6">
    <location>
        <begin position="78"/>
        <end position="105"/>
    </location>
</feature>
<dbReference type="Pfam" id="PF00172">
    <property type="entry name" value="Zn_clus"/>
    <property type="match status" value="1"/>
</dbReference>
<feature type="compositionally biased region" description="Basic and acidic residues" evidence="7">
    <location>
        <begin position="709"/>
        <end position="718"/>
    </location>
</feature>
<dbReference type="GO" id="GO:0008270">
    <property type="term" value="F:zinc ion binding"/>
    <property type="evidence" value="ECO:0007669"/>
    <property type="project" value="InterPro"/>
</dbReference>
<feature type="compositionally biased region" description="Polar residues" evidence="7">
    <location>
        <begin position="681"/>
        <end position="692"/>
    </location>
</feature>
<dbReference type="SUPFAM" id="SSF57701">
    <property type="entry name" value="Zn2/Cys6 DNA-binding domain"/>
    <property type="match status" value="1"/>
</dbReference>
<evidence type="ECO:0000313" key="10">
    <source>
        <dbReference type="Proteomes" id="UP000664132"/>
    </source>
</evidence>
<comment type="subcellular location">
    <subcellularLocation>
        <location evidence="1">Nucleus</location>
    </subcellularLocation>
</comment>
<evidence type="ECO:0000256" key="1">
    <source>
        <dbReference type="ARBA" id="ARBA00004123"/>
    </source>
</evidence>
<dbReference type="InterPro" id="IPR036864">
    <property type="entry name" value="Zn2-C6_fun-type_DNA-bd_sf"/>
</dbReference>
<organism evidence="9 10">
    <name type="scientific">Cadophora malorum</name>
    <dbReference type="NCBI Taxonomy" id="108018"/>
    <lineage>
        <taxon>Eukaryota</taxon>
        <taxon>Fungi</taxon>
        <taxon>Dikarya</taxon>
        <taxon>Ascomycota</taxon>
        <taxon>Pezizomycotina</taxon>
        <taxon>Leotiomycetes</taxon>
        <taxon>Helotiales</taxon>
        <taxon>Ploettnerulaceae</taxon>
        <taxon>Cadophora</taxon>
    </lineage>
</organism>
<dbReference type="CDD" id="cd00067">
    <property type="entry name" value="GAL4"/>
    <property type="match status" value="1"/>
</dbReference>
<feature type="region of interest" description="Disordered" evidence="7">
    <location>
        <begin position="681"/>
        <end position="760"/>
    </location>
</feature>
<dbReference type="EMBL" id="JAFJYH010000045">
    <property type="protein sequence ID" value="KAG4422675.1"/>
    <property type="molecule type" value="Genomic_DNA"/>
</dbReference>
<dbReference type="Pfam" id="PF04082">
    <property type="entry name" value="Fungal_trans"/>
    <property type="match status" value="1"/>
</dbReference>
<dbReference type="SMART" id="SM00906">
    <property type="entry name" value="Fungal_trans"/>
    <property type="match status" value="1"/>
</dbReference>
<reference evidence="9" key="1">
    <citation type="submission" date="2021-02" db="EMBL/GenBank/DDBJ databases">
        <title>Genome sequence Cadophora malorum strain M34.</title>
        <authorList>
            <person name="Stefanovic E."/>
            <person name="Vu D."/>
            <person name="Scully C."/>
            <person name="Dijksterhuis J."/>
            <person name="Roader J."/>
            <person name="Houbraken J."/>
        </authorList>
    </citation>
    <scope>NUCLEOTIDE SEQUENCE</scope>
    <source>
        <strain evidence="9">M34</strain>
    </source>
</reference>
<comment type="caution">
    <text evidence="9">The sequence shown here is derived from an EMBL/GenBank/DDBJ whole genome shotgun (WGS) entry which is preliminary data.</text>
</comment>
<dbReference type="SMART" id="SM00066">
    <property type="entry name" value="GAL4"/>
    <property type="match status" value="1"/>
</dbReference>
<proteinExistence type="predicted"/>
<evidence type="ECO:0000256" key="5">
    <source>
        <dbReference type="ARBA" id="ARBA00023242"/>
    </source>
</evidence>
<evidence type="ECO:0000256" key="4">
    <source>
        <dbReference type="ARBA" id="ARBA00023163"/>
    </source>
</evidence>
<keyword evidence="4" id="KW-0804">Transcription</keyword>
<dbReference type="PANTHER" id="PTHR47338:SF10">
    <property type="entry name" value="TRANSCRIPTION FACTOR DOMAIN-CONTAINING PROTEIN-RELATED"/>
    <property type="match status" value="1"/>
</dbReference>
<feature type="region of interest" description="Disordered" evidence="7">
    <location>
        <begin position="1"/>
        <end position="38"/>
    </location>
</feature>
<dbReference type="OrthoDB" id="5600212at2759"/>
<evidence type="ECO:0000256" key="2">
    <source>
        <dbReference type="ARBA" id="ARBA00022723"/>
    </source>
</evidence>
<feature type="domain" description="Zn(2)-C6 fungal-type" evidence="8">
    <location>
        <begin position="41"/>
        <end position="71"/>
    </location>
</feature>
<dbReference type="PANTHER" id="PTHR47338">
    <property type="entry name" value="ZN(II)2CYS6 TRANSCRIPTION FACTOR (EUROFUNG)-RELATED"/>
    <property type="match status" value="1"/>
</dbReference>
<evidence type="ECO:0000256" key="3">
    <source>
        <dbReference type="ARBA" id="ARBA00023015"/>
    </source>
</evidence>
<dbReference type="GO" id="GO:0006351">
    <property type="term" value="P:DNA-templated transcription"/>
    <property type="evidence" value="ECO:0007669"/>
    <property type="project" value="InterPro"/>
</dbReference>
<keyword evidence="3" id="KW-0805">Transcription regulation</keyword>
<gene>
    <name evidence="9" type="ORF">IFR04_004153</name>
</gene>
<keyword evidence="10" id="KW-1185">Reference proteome</keyword>
<evidence type="ECO:0000256" key="7">
    <source>
        <dbReference type="SAM" id="MobiDB-lite"/>
    </source>
</evidence>
<name>A0A8H8BSI3_9HELO</name>
<dbReference type="PROSITE" id="PS50048">
    <property type="entry name" value="ZN2_CY6_FUNGAL_2"/>
    <property type="match status" value="1"/>
</dbReference>
<dbReference type="PROSITE" id="PS00463">
    <property type="entry name" value="ZN2_CY6_FUNGAL_1"/>
    <property type="match status" value="1"/>
</dbReference>
<dbReference type="Gene3D" id="4.10.240.10">
    <property type="entry name" value="Zn(2)-C6 fungal-type DNA-binding domain"/>
    <property type="match status" value="1"/>
</dbReference>
<dbReference type="GO" id="GO:0005634">
    <property type="term" value="C:nucleus"/>
    <property type="evidence" value="ECO:0007669"/>
    <property type="project" value="UniProtKB-SubCell"/>
</dbReference>
<keyword evidence="5" id="KW-0539">Nucleus</keyword>
<accession>A0A8H8BSI3</accession>
<sequence>MSANAEAGQAGSGSGSSPEDAPQSIEQTTTGDGKAPEKTISCTSCRKRKLKCDRIKPSCGTCSRLRHDCEYPERRRNLGSKRRNMKELEARLAEVETRLVAETKAAAAAAAAASTTQAPTSIQATTSVEADWNTLGMDIEMDMNIDLDDPTLLDPGFDMPSTGFGVPDMEPSPANNLYSQELLQLGLDEPLPPQDMIDELHQIYFDLFHPTMPLMHKYRYYASLDKAPQARPPVCLRYAMWAMACSLSDKYMCLEDLMYQRARHYIQASEMKGHGEAFVTIYHAQTWALIAFFEAKKTYFSRSWMSTGRAVRLAQMLGLYRLDAEGSEVKQILPPPRDWIELEERRRTFWAAFYGDRWASSGTGWPMLINESEIRTNLPASEEAFELGVAEQTPSLAEALTPEGASTISPLGGVILSATLYGHNFEHLHRTGPNENPGDPANGEFWKRHRKMDNVLSNTFMFLPDHLRLPAGLRNMNIVFLHMNIHASSICLHQAAIVTANKHNVAGNIIRQSEARCLMAAEEITNIMRLICHVDASQMNSWVGFCLYVAAGVFLKDQKSARPNPQNVVNIEFLQAAMSAIGLKHSITKHFSTQLELDVEAAGLKPPKHAGNVNRIPNTPINGLLADRNGVPMTVDNLHHYASAAVPTSRVGGDGAQFTIRSGGSVTECASHMGGIIPILSDSSSAAESPNDAQPHWTGSAPSMNGLKAKPDDSRNKSSVDNSGSPNFATPDSGTSNTMQFPFRQSSDTTSQGKSVDLFPWAEPNPFTTPSEWGAPGASADKYDLAEGVESFLHNNGWDHDPIMNPR</sequence>
<dbReference type="CDD" id="cd12148">
    <property type="entry name" value="fungal_TF_MHR"/>
    <property type="match status" value="1"/>
</dbReference>
<evidence type="ECO:0000256" key="6">
    <source>
        <dbReference type="SAM" id="Coils"/>
    </source>
</evidence>
<dbReference type="GO" id="GO:0000981">
    <property type="term" value="F:DNA-binding transcription factor activity, RNA polymerase II-specific"/>
    <property type="evidence" value="ECO:0007669"/>
    <property type="project" value="InterPro"/>
</dbReference>
<dbReference type="GO" id="GO:0003677">
    <property type="term" value="F:DNA binding"/>
    <property type="evidence" value="ECO:0007669"/>
    <property type="project" value="InterPro"/>
</dbReference>
<protein>
    <recommendedName>
        <fullName evidence="8">Zn(2)-C6 fungal-type domain-containing protein</fullName>
    </recommendedName>
</protein>
<evidence type="ECO:0000259" key="8">
    <source>
        <dbReference type="PROSITE" id="PS50048"/>
    </source>
</evidence>
<dbReference type="InterPro" id="IPR050815">
    <property type="entry name" value="TF_fung"/>
</dbReference>
<dbReference type="AlphaFoldDB" id="A0A8H8BSI3"/>
<dbReference type="InterPro" id="IPR007219">
    <property type="entry name" value="XnlR_reg_dom"/>
</dbReference>
<dbReference type="Proteomes" id="UP000664132">
    <property type="component" value="Unassembled WGS sequence"/>
</dbReference>
<keyword evidence="6" id="KW-0175">Coiled coil</keyword>
<feature type="compositionally biased region" description="Polar residues" evidence="7">
    <location>
        <begin position="719"/>
        <end position="754"/>
    </location>
</feature>
<evidence type="ECO:0000313" key="9">
    <source>
        <dbReference type="EMBL" id="KAG4422675.1"/>
    </source>
</evidence>
<dbReference type="InterPro" id="IPR001138">
    <property type="entry name" value="Zn2Cys6_DnaBD"/>
</dbReference>
<keyword evidence="2" id="KW-0479">Metal-binding</keyword>